<sequence>MRKGRLFQVVCYLLERGQSTAAQMAGEFGVSVRTVYRDVETLNAAGIPIYAETGRGGGICLMKGFVMDRALLSKEERGDILNAIKERGEEFAGPTPAVLSEIAELFQLPAGEGLEVDLSGEGYAAKAGERFRLIQRAVIQHHCADITYAGPGGEPEKLDLMPLKLCCRAGGWYLKAYCTGAGEYRELSLSRIIKWKPGVDAFEPRSFPEERPAPPPETTRVILRFPREMADRVYEVFDGTLISQRKDGLLELRQDVPVEDRLIGRLLALGPGVKVAAPASLREELARRAREIYEAHK</sequence>
<dbReference type="EMBL" id="CP065321">
    <property type="protein sequence ID" value="QQR31365.1"/>
    <property type="molecule type" value="Genomic_DNA"/>
</dbReference>
<dbReference type="Pfam" id="PF08279">
    <property type="entry name" value="HTH_11"/>
    <property type="match status" value="1"/>
</dbReference>
<dbReference type="InterPro" id="IPR013196">
    <property type="entry name" value="HTH_11"/>
</dbReference>
<dbReference type="RefSeq" id="WP_066538643.1">
    <property type="nucleotide sequence ID" value="NZ_CAPVCI010000007.1"/>
</dbReference>
<dbReference type="Proteomes" id="UP000596035">
    <property type="component" value="Chromosome"/>
</dbReference>
<dbReference type="InterPro" id="IPR026881">
    <property type="entry name" value="WYL_dom"/>
</dbReference>
<feature type="domain" description="Helix-turn-helix type 11" evidence="1">
    <location>
        <begin position="5"/>
        <end position="56"/>
    </location>
</feature>
<reference evidence="6" key="2">
    <citation type="submission" date="2017-05" db="EMBL/GenBank/DDBJ databases">
        <title>Improved OligoMM genomes.</title>
        <authorList>
            <person name="Garzetti D."/>
        </authorList>
    </citation>
    <scope>NUCLEOTIDE SEQUENCE [LARGE SCALE GENOMIC DNA]</scope>
    <source>
        <strain evidence="6">KB18</strain>
    </source>
</reference>
<evidence type="ECO:0000259" key="2">
    <source>
        <dbReference type="Pfam" id="PF13280"/>
    </source>
</evidence>
<dbReference type="InterPro" id="IPR028349">
    <property type="entry name" value="PafC-like"/>
</dbReference>
<dbReference type="AlphaFoldDB" id="A0A1Z2XUH4"/>
<dbReference type="InterPro" id="IPR057727">
    <property type="entry name" value="WCX_dom"/>
</dbReference>
<dbReference type="PIRSF" id="PIRSF016838">
    <property type="entry name" value="PafC"/>
    <property type="match status" value="1"/>
</dbReference>
<dbReference type="PANTHER" id="PTHR34580:SF1">
    <property type="entry name" value="PROTEIN PAFC"/>
    <property type="match status" value="1"/>
</dbReference>
<evidence type="ECO:0000313" key="7">
    <source>
        <dbReference type="Proteomes" id="UP000596035"/>
    </source>
</evidence>
<dbReference type="Pfam" id="PF25583">
    <property type="entry name" value="WCX"/>
    <property type="match status" value="1"/>
</dbReference>
<protein>
    <submittedName>
        <fullName evidence="4 5">Transcriptional regulator</fullName>
    </submittedName>
</protein>
<proteinExistence type="predicted"/>
<dbReference type="SUPFAM" id="SSF46785">
    <property type="entry name" value="Winged helix' DNA-binding domain"/>
    <property type="match status" value="1"/>
</dbReference>
<evidence type="ECO:0000313" key="6">
    <source>
        <dbReference type="Proteomes" id="UP000196710"/>
    </source>
</evidence>
<evidence type="ECO:0000313" key="4">
    <source>
        <dbReference type="EMBL" id="ASB42095.1"/>
    </source>
</evidence>
<gene>
    <name evidence="4" type="ORF">ADH66_16365</name>
    <name evidence="5" type="ORF">I5Q82_06755</name>
</gene>
<feature type="domain" description="WCX" evidence="3">
    <location>
        <begin position="218"/>
        <end position="292"/>
    </location>
</feature>
<evidence type="ECO:0000313" key="5">
    <source>
        <dbReference type="EMBL" id="QQR31365.1"/>
    </source>
</evidence>
<accession>A0A1Z2XUH4</accession>
<dbReference type="PANTHER" id="PTHR34580">
    <property type="match status" value="1"/>
</dbReference>
<dbReference type="Proteomes" id="UP000196710">
    <property type="component" value="Chromosome"/>
</dbReference>
<dbReference type="Gene3D" id="1.10.10.10">
    <property type="entry name" value="Winged helix-like DNA-binding domain superfamily/Winged helix DNA-binding domain"/>
    <property type="match status" value="1"/>
</dbReference>
<evidence type="ECO:0000259" key="3">
    <source>
        <dbReference type="Pfam" id="PF25583"/>
    </source>
</evidence>
<reference evidence="4" key="1">
    <citation type="journal article" date="2017" name="Genome Announc.">
        <title>High-Quality Whole-Genome Sequences of the Oligo-Mouse-Microbiota Bacterial Community.</title>
        <authorList>
            <person name="Garzetti D."/>
            <person name="Brugiroux S."/>
            <person name="Bunk B."/>
            <person name="Pukall R."/>
            <person name="McCoy K.D."/>
            <person name="Macpherson A.J."/>
            <person name="Stecher B."/>
        </authorList>
    </citation>
    <scope>NUCLEOTIDE SEQUENCE</scope>
    <source>
        <strain evidence="4">KB18</strain>
    </source>
</reference>
<keyword evidence="6" id="KW-1185">Reference proteome</keyword>
<dbReference type="KEGG" id="amur:ADH66_16365"/>
<dbReference type="PROSITE" id="PS52050">
    <property type="entry name" value="WYL"/>
    <property type="match status" value="1"/>
</dbReference>
<dbReference type="Pfam" id="PF13280">
    <property type="entry name" value="WYL"/>
    <property type="match status" value="1"/>
</dbReference>
<organism evidence="5 7">
    <name type="scientific">Acutalibacter muris</name>
    <dbReference type="NCBI Taxonomy" id="1796620"/>
    <lineage>
        <taxon>Bacteria</taxon>
        <taxon>Bacillati</taxon>
        <taxon>Bacillota</taxon>
        <taxon>Clostridia</taxon>
        <taxon>Eubacteriales</taxon>
        <taxon>Acutalibacteraceae</taxon>
        <taxon>Acutalibacter</taxon>
    </lineage>
</organism>
<evidence type="ECO:0000259" key="1">
    <source>
        <dbReference type="Pfam" id="PF08279"/>
    </source>
</evidence>
<feature type="domain" description="WYL" evidence="2">
    <location>
        <begin position="131"/>
        <end position="195"/>
    </location>
</feature>
<dbReference type="InterPro" id="IPR036390">
    <property type="entry name" value="WH_DNA-bd_sf"/>
</dbReference>
<reference evidence="5 7" key="3">
    <citation type="submission" date="2020-11" db="EMBL/GenBank/DDBJ databases">
        <title>Closed and high quality bacterial genomes of the OMM12 community.</title>
        <authorList>
            <person name="Marbouty M."/>
            <person name="Lamy-Besnier Q."/>
            <person name="Debarbieux L."/>
            <person name="Koszul R."/>
        </authorList>
    </citation>
    <scope>NUCLEOTIDE SEQUENCE [LARGE SCALE GENOMIC DNA]</scope>
    <source>
        <strain evidence="5 7">KB18</strain>
    </source>
</reference>
<dbReference type="InterPro" id="IPR036388">
    <property type="entry name" value="WH-like_DNA-bd_sf"/>
</dbReference>
<dbReference type="InterPro" id="IPR051534">
    <property type="entry name" value="CBASS_pafABC_assoc_protein"/>
</dbReference>
<name>A0A1Z2XUH4_9FIRM</name>
<dbReference type="EMBL" id="CP021422">
    <property type="protein sequence ID" value="ASB42095.1"/>
    <property type="molecule type" value="Genomic_DNA"/>
</dbReference>